<feature type="region of interest" description="Disordered" evidence="12">
    <location>
        <begin position="898"/>
        <end position="917"/>
    </location>
</feature>
<dbReference type="GO" id="GO:0003682">
    <property type="term" value="F:chromatin binding"/>
    <property type="evidence" value="ECO:0007669"/>
    <property type="project" value="TreeGrafter"/>
</dbReference>
<dbReference type="SUPFAM" id="SSF57903">
    <property type="entry name" value="FYVE/PHD zinc finger"/>
    <property type="match status" value="1"/>
</dbReference>
<dbReference type="Gene3D" id="3.40.630.30">
    <property type="match status" value="1"/>
</dbReference>
<protein>
    <recommendedName>
        <fullName evidence="3">histone acetyltransferase</fullName>
        <ecNumber evidence="3">2.3.1.48</ecNumber>
    </recommendedName>
</protein>
<dbReference type="PROSITE" id="PS51726">
    <property type="entry name" value="MYST_HAT"/>
    <property type="match status" value="1"/>
</dbReference>
<dbReference type="PANTHER" id="PTHR10615">
    <property type="entry name" value="HISTONE ACETYLTRANSFERASE"/>
    <property type="match status" value="1"/>
</dbReference>
<dbReference type="Proteomes" id="UP000276133">
    <property type="component" value="Unassembled WGS sequence"/>
</dbReference>
<dbReference type="InterPro" id="IPR050603">
    <property type="entry name" value="MYST_HAT"/>
</dbReference>
<evidence type="ECO:0000256" key="7">
    <source>
        <dbReference type="ARBA" id="ARBA00022833"/>
    </source>
</evidence>
<evidence type="ECO:0000259" key="13">
    <source>
        <dbReference type="PROSITE" id="PS51726"/>
    </source>
</evidence>
<feature type="active site" description="Proton donor/acceptor" evidence="11">
    <location>
        <position position="565"/>
    </location>
</feature>
<sequence>CDRGFHKECCTPPLRQRPKGPFVCVVCALEQPPLERTKPPKKRKPNGALATKPSEMKRSKPPDTQVDPPANLIDGMTAFFTPSNRQRSHSHYSSSSLHDPDSPSKQPPQSHNSHNSHSHNSHNSHNSHSGKQANKMAKKLIKKSRARLDSKKLNTQIKRQRAALNSSTSPSAPATAAVCDNSPSSLNSELRRTKSGHKKRRLNVNETRDKKSGSPSGDEEQQMQADELSETHDQEEQVTEEVKVETEGKKRGRKKSNTRVAEASSSSAIELAAAGPSGCSDQDRELFKRVQQASQDELARDDQLVLARSKFKDTAVGQGSSKCAPMLVAAKKGAEAKQHSLPRLPEYITFGEFLIETWYSAPYPQEYVQKRVLHICEFCLKYCKSKQVLAMHMQKKCHIYEQKFLARKESPVKKSLRESKKTLHSRVLTASNFDWATTGSAHWSPLCPPGNEIYRTSDRQLSVFEVDGNTNKIYAQNLCLLAKLFLDHKTLYYDVEPFLFYVLTQNDQHGCHLVGYFSKEKHCVQKNNVSCIMVMPQYQRYGYGRFLIDFSYLLSRVERQPGSPEKPLSDLGRLSYQSYWNSIVLEKMHHLEQQLVERGTLTFSLRQFSVQTGIEYDDLSDTFDRLDLIKTVHNRPLIDFSSPLIQQNWQRVQNISVEKRAMLTLHEHNLIWSPYISAFVHSVDLDADQCSPDAVDQNGNHGNRGNHGNHGNHDDQDDIRIQMHVSDLALIGDEADKKSEQVCTSESNSSVAVAPVVQQTPTKSRRGRKKKCVDTPKKDDLNVHTQVDSSTPLVKPKKAVKQSRLDMFVVGKKLNENEQDGPVTGAVSPQTPPNQSINEQIGEVDARPVKQSKLDMFVVARRSDQNEEEFVEPKAPALAVDESISSVKVELNQTSFAIANESDANNEEDRADEESDSAMQVHADIGALVDLAQIQPVQNDFATLTNVENFVVAEPPLNVKPVNELYAEPISQFAATFNYGYTYNEQMNPYGSYDPYTGQPSYQSYPNTSVYATSAPYTNYGYESQAHAEQSEQYANLETVTVSGQYYQTAPVQQQYANYFNGQSFYS</sequence>
<feature type="region of interest" description="Disordered" evidence="12">
    <location>
        <begin position="739"/>
        <end position="779"/>
    </location>
</feature>
<dbReference type="Gene3D" id="3.30.60.60">
    <property type="entry name" value="N-acetyl transferase-like"/>
    <property type="match status" value="1"/>
</dbReference>
<dbReference type="GO" id="GO:0006357">
    <property type="term" value="P:regulation of transcription by RNA polymerase II"/>
    <property type="evidence" value="ECO:0007669"/>
    <property type="project" value="TreeGrafter"/>
</dbReference>
<feature type="region of interest" description="Disordered" evidence="12">
    <location>
        <begin position="691"/>
        <end position="716"/>
    </location>
</feature>
<evidence type="ECO:0000256" key="12">
    <source>
        <dbReference type="SAM" id="MobiDB-lite"/>
    </source>
</evidence>
<evidence type="ECO:0000256" key="11">
    <source>
        <dbReference type="PIRSR" id="PIRSR602717-51"/>
    </source>
</evidence>
<feature type="compositionally biased region" description="Basic residues" evidence="12">
    <location>
        <begin position="193"/>
        <end position="202"/>
    </location>
</feature>
<evidence type="ECO:0000313" key="15">
    <source>
        <dbReference type="Proteomes" id="UP000276133"/>
    </source>
</evidence>
<feature type="region of interest" description="Disordered" evidence="12">
    <location>
        <begin position="30"/>
        <end position="281"/>
    </location>
</feature>
<feature type="compositionally biased region" description="Basic and acidic residues" evidence="12">
    <location>
        <begin position="229"/>
        <end position="249"/>
    </location>
</feature>
<proteinExistence type="inferred from homology"/>
<dbReference type="FunFam" id="3.40.630.30:FF:000001">
    <property type="entry name" value="Histone acetyltransferase"/>
    <property type="match status" value="1"/>
</dbReference>
<dbReference type="GO" id="GO:0010484">
    <property type="term" value="F:histone H3 acetyltransferase activity"/>
    <property type="evidence" value="ECO:0007669"/>
    <property type="project" value="TreeGrafter"/>
</dbReference>
<dbReference type="InterPro" id="IPR002717">
    <property type="entry name" value="HAT_MYST-type"/>
</dbReference>
<keyword evidence="10" id="KW-0539">Nucleus</keyword>
<dbReference type="GO" id="GO:0040029">
    <property type="term" value="P:epigenetic regulation of gene expression"/>
    <property type="evidence" value="ECO:0007669"/>
    <property type="project" value="UniProtKB-ARBA"/>
</dbReference>
<feature type="domain" description="MYST-type HAT" evidence="13">
    <location>
        <begin position="340"/>
        <end position="674"/>
    </location>
</feature>
<evidence type="ECO:0000256" key="3">
    <source>
        <dbReference type="ARBA" id="ARBA00013184"/>
    </source>
</evidence>
<feature type="compositionally biased region" description="Acidic residues" evidence="12">
    <location>
        <begin position="904"/>
        <end position="916"/>
    </location>
</feature>
<dbReference type="InterPro" id="IPR011011">
    <property type="entry name" value="Znf_FYVE_PHD"/>
</dbReference>
<dbReference type="SUPFAM" id="SSF55729">
    <property type="entry name" value="Acyl-CoA N-acyltransferases (Nat)"/>
    <property type="match status" value="2"/>
</dbReference>
<keyword evidence="8" id="KW-0156">Chromatin regulator</keyword>
<dbReference type="EC" id="2.3.1.48" evidence="3"/>
<gene>
    <name evidence="14" type="ORF">BpHYR1_043595</name>
</gene>
<feature type="compositionally biased region" description="Low complexity" evidence="12">
    <location>
        <begin position="91"/>
        <end position="113"/>
    </location>
</feature>
<evidence type="ECO:0000256" key="1">
    <source>
        <dbReference type="ARBA" id="ARBA00004123"/>
    </source>
</evidence>
<accession>A0A3M7T851</accession>
<dbReference type="Gene3D" id="1.10.10.10">
    <property type="entry name" value="Winged helix-like DNA-binding domain superfamily/Winged helix DNA-binding domain"/>
    <property type="match status" value="1"/>
</dbReference>
<feature type="non-terminal residue" evidence="14">
    <location>
        <position position="1"/>
    </location>
</feature>
<dbReference type="FunFam" id="3.30.60.60:FF:000001">
    <property type="entry name" value="Histone acetyltransferase"/>
    <property type="match status" value="1"/>
</dbReference>
<dbReference type="GO" id="GO:0003712">
    <property type="term" value="F:transcription coregulator activity"/>
    <property type="evidence" value="ECO:0007669"/>
    <property type="project" value="TreeGrafter"/>
</dbReference>
<keyword evidence="15" id="KW-1185">Reference proteome</keyword>
<dbReference type="InterPro" id="IPR036388">
    <property type="entry name" value="WH-like_DNA-bd_sf"/>
</dbReference>
<feature type="compositionally biased region" description="Polar residues" evidence="12">
    <location>
        <begin position="741"/>
        <end position="762"/>
    </location>
</feature>
<evidence type="ECO:0000256" key="9">
    <source>
        <dbReference type="ARBA" id="ARBA00022990"/>
    </source>
</evidence>
<dbReference type="PANTHER" id="PTHR10615:SF217">
    <property type="entry name" value="HISTONE ACETYLTRANSFERASE"/>
    <property type="match status" value="1"/>
</dbReference>
<dbReference type="EMBL" id="REGN01000146">
    <property type="protein sequence ID" value="RNA44145.1"/>
    <property type="molecule type" value="Genomic_DNA"/>
</dbReference>
<keyword evidence="6" id="KW-0863">Zinc-finger</keyword>
<evidence type="ECO:0000313" key="14">
    <source>
        <dbReference type="EMBL" id="RNA44145.1"/>
    </source>
</evidence>
<evidence type="ECO:0000256" key="10">
    <source>
        <dbReference type="ARBA" id="ARBA00023242"/>
    </source>
</evidence>
<evidence type="ECO:0000256" key="5">
    <source>
        <dbReference type="ARBA" id="ARBA00022723"/>
    </source>
</evidence>
<keyword evidence="5" id="KW-0479">Metal-binding</keyword>
<evidence type="ECO:0000256" key="6">
    <source>
        <dbReference type="ARBA" id="ARBA00022771"/>
    </source>
</evidence>
<dbReference type="InterPro" id="IPR013087">
    <property type="entry name" value="Znf_C2H2_type"/>
</dbReference>
<dbReference type="PROSITE" id="PS00028">
    <property type="entry name" value="ZINC_FINGER_C2H2_1"/>
    <property type="match status" value="1"/>
</dbReference>
<keyword evidence="9" id="KW-0007">Acetylation</keyword>
<evidence type="ECO:0000256" key="2">
    <source>
        <dbReference type="ARBA" id="ARBA00010107"/>
    </source>
</evidence>
<dbReference type="GO" id="GO:0005634">
    <property type="term" value="C:nucleus"/>
    <property type="evidence" value="ECO:0007669"/>
    <property type="project" value="UniProtKB-SubCell"/>
</dbReference>
<reference evidence="14 15" key="1">
    <citation type="journal article" date="2018" name="Sci. Rep.">
        <title>Genomic signatures of local adaptation to the degree of environmental predictability in rotifers.</title>
        <authorList>
            <person name="Franch-Gras L."/>
            <person name="Hahn C."/>
            <person name="Garcia-Roger E.M."/>
            <person name="Carmona M.J."/>
            <person name="Serra M."/>
            <person name="Gomez A."/>
        </authorList>
    </citation>
    <scope>NUCLEOTIDE SEQUENCE [LARGE SCALE GENOMIC DNA]</scope>
    <source>
        <strain evidence="14">HYR1</strain>
    </source>
</reference>
<feature type="compositionally biased region" description="Basic residues" evidence="12">
    <location>
        <begin position="136"/>
        <end position="145"/>
    </location>
</feature>
<comment type="similarity">
    <text evidence="2">Belongs to the MYST (SAS/MOZ) family.</text>
</comment>
<keyword evidence="4 14" id="KW-0808">Transferase</keyword>
<dbReference type="InterPro" id="IPR040706">
    <property type="entry name" value="Zf-MYST"/>
</dbReference>
<comment type="subcellular location">
    <subcellularLocation>
        <location evidence="1">Nucleus</location>
    </subcellularLocation>
</comment>
<dbReference type="InterPro" id="IPR016181">
    <property type="entry name" value="Acyl_CoA_acyltransferase"/>
</dbReference>
<evidence type="ECO:0000256" key="4">
    <source>
        <dbReference type="ARBA" id="ARBA00022679"/>
    </source>
</evidence>
<dbReference type="Pfam" id="PF01853">
    <property type="entry name" value="MOZ_SAS"/>
    <property type="match status" value="1"/>
</dbReference>
<feature type="compositionally biased region" description="Low complexity" evidence="12">
    <location>
        <begin position="166"/>
        <end position="177"/>
    </location>
</feature>
<dbReference type="Pfam" id="PF17772">
    <property type="entry name" value="zf-MYST"/>
    <property type="match status" value="1"/>
</dbReference>
<dbReference type="STRING" id="10195.A0A3M7T851"/>
<feature type="compositionally biased region" description="Low complexity" evidence="12">
    <location>
        <begin position="261"/>
        <end position="274"/>
    </location>
</feature>
<dbReference type="OrthoDB" id="787137at2759"/>
<comment type="caution">
    <text evidence="14">The sequence shown here is derived from an EMBL/GenBank/DDBJ whole genome shotgun (WGS) entry which is preliminary data.</text>
</comment>
<organism evidence="14 15">
    <name type="scientific">Brachionus plicatilis</name>
    <name type="common">Marine rotifer</name>
    <name type="synonym">Brachionus muelleri</name>
    <dbReference type="NCBI Taxonomy" id="10195"/>
    <lineage>
        <taxon>Eukaryota</taxon>
        <taxon>Metazoa</taxon>
        <taxon>Spiralia</taxon>
        <taxon>Gnathifera</taxon>
        <taxon>Rotifera</taxon>
        <taxon>Eurotatoria</taxon>
        <taxon>Monogononta</taxon>
        <taxon>Pseudotrocha</taxon>
        <taxon>Ploima</taxon>
        <taxon>Brachionidae</taxon>
        <taxon>Brachionus</taxon>
    </lineage>
</organism>
<keyword evidence="7" id="KW-0862">Zinc</keyword>
<name>A0A3M7T851_BRAPC</name>
<dbReference type="GO" id="GO:0008270">
    <property type="term" value="F:zinc ion binding"/>
    <property type="evidence" value="ECO:0007669"/>
    <property type="project" value="UniProtKB-KW"/>
</dbReference>
<dbReference type="GO" id="GO:0070776">
    <property type="term" value="C:MOZ/MORF histone acetyltransferase complex"/>
    <property type="evidence" value="ECO:0007669"/>
    <property type="project" value="TreeGrafter"/>
</dbReference>
<dbReference type="AlphaFoldDB" id="A0A3M7T851"/>
<evidence type="ECO:0000256" key="8">
    <source>
        <dbReference type="ARBA" id="ARBA00022853"/>
    </source>
</evidence>